<dbReference type="InterPro" id="IPR009000">
    <property type="entry name" value="Transl_B-barrel_sf"/>
</dbReference>
<dbReference type="EMBL" id="CP096019">
    <property type="protein sequence ID" value="UPM44144.1"/>
    <property type="molecule type" value="Genomic_DNA"/>
</dbReference>
<sequence>MQRVGAVVNTAQGLAVVRASDASYPDLGTTVIDERLDTVGQVVDVFGPVDRPFVAVSPASETQLAPLLGTVVYARSE</sequence>
<gene>
    <name evidence="1" type="ORF">MW046_02725</name>
</gene>
<dbReference type="Gene3D" id="2.40.10.230">
    <property type="entry name" value="Probable tRNA pseudouridine synthase domain"/>
    <property type="match status" value="1"/>
</dbReference>
<proteinExistence type="predicted"/>
<dbReference type="Pfam" id="PF04410">
    <property type="entry name" value="Gar1"/>
    <property type="match status" value="1"/>
</dbReference>
<reference evidence="1" key="1">
    <citation type="submission" date="2022-04" db="EMBL/GenBank/DDBJ databases">
        <title>Halocatena sp. nov., isolated from a salt lake.</title>
        <authorList>
            <person name="Cui H.-L."/>
        </authorList>
    </citation>
    <scope>NUCLEOTIDE SEQUENCE</scope>
    <source>
        <strain evidence="1">AD-1</strain>
    </source>
</reference>
<dbReference type="Proteomes" id="UP000831768">
    <property type="component" value="Chromosome"/>
</dbReference>
<keyword evidence="2" id="KW-1185">Reference proteome</keyword>
<evidence type="ECO:0000313" key="1">
    <source>
        <dbReference type="EMBL" id="UPM44144.1"/>
    </source>
</evidence>
<dbReference type="KEGG" id="haad:MW046_02725"/>
<dbReference type="GO" id="GO:0042254">
    <property type="term" value="P:ribosome biogenesis"/>
    <property type="evidence" value="ECO:0007669"/>
    <property type="project" value="InterPro"/>
</dbReference>
<dbReference type="GO" id="GO:0001522">
    <property type="term" value="P:pseudouridine synthesis"/>
    <property type="evidence" value="ECO:0007669"/>
    <property type="project" value="InterPro"/>
</dbReference>
<dbReference type="InterPro" id="IPR007504">
    <property type="entry name" value="H/ACA_rnp_Gar1/Naf1"/>
</dbReference>
<dbReference type="GeneID" id="71926926"/>
<name>A0A8U0A535_9EURY</name>
<dbReference type="NCBIfam" id="NF009628">
    <property type="entry name" value="PRK13149.1-2"/>
    <property type="match status" value="1"/>
</dbReference>
<dbReference type="AlphaFoldDB" id="A0A8U0A535"/>
<dbReference type="SUPFAM" id="SSF50447">
    <property type="entry name" value="Translation proteins"/>
    <property type="match status" value="1"/>
</dbReference>
<evidence type="ECO:0000313" key="2">
    <source>
        <dbReference type="Proteomes" id="UP000831768"/>
    </source>
</evidence>
<accession>A0A8U0A535</accession>
<organism evidence="1 2">
    <name type="scientific">Halocatena salina</name>
    <dbReference type="NCBI Taxonomy" id="2934340"/>
    <lineage>
        <taxon>Archaea</taxon>
        <taxon>Methanobacteriati</taxon>
        <taxon>Methanobacteriota</taxon>
        <taxon>Stenosarchaea group</taxon>
        <taxon>Halobacteria</taxon>
        <taxon>Halobacteriales</taxon>
        <taxon>Natronomonadaceae</taxon>
        <taxon>Halocatena</taxon>
    </lineage>
</organism>
<dbReference type="InterPro" id="IPR038664">
    <property type="entry name" value="Gar1/Naf1_Cbf5-bd_sf"/>
</dbReference>
<protein>
    <submittedName>
        <fullName evidence="1">Gar1/Naf1 family protein</fullName>
    </submittedName>
</protein>
<dbReference type="RefSeq" id="WP_247994798.1">
    <property type="nucleotide sequence ID" value="NZ_CP096019.1"/>
</dbReference>